<dbReference type="PANTHER" id="PTHR30627">
    <property type="entry name" value="PEPTIDOGLYCAN D,D-TRANSPEPTIDASE"/>
    <property type="match status" value="1"/>
</dbReference>
<dbReference type="SUPFAM" id="SSF56601">
    <property type="entry name" value="beta-lactamase/transpeptidase-like"/>
    <property type="match status" value="1"/>
</dbReference>
<feature type="transmembrane region" description="Helical" evidence="3">
    <location>
        <begin position="7"/>
        <end position="26"/>
    </location>
</feature>
<dbReference type="Proteomes" id="UP000176424">
    <property type="component" value="Unassembled WGS sequence"/>
</dbReference>
<dbReference type="EMBL" id="MEXR01000026">
    <property type="protein sequence ID" value="OGD09698.1"/>
    <property type="molecule type" value="Genomic_DNA"/>
</dbReference>
<keyword evidence="3" id="KW-0812">Transmembrane</keyword>
<comment type="subcellular location">
    <subcellularLocation>
        <location evidence="1">Membrane</location>
    </subcellularLocation>
</comment>
<evidence type="ECO:0000256" key="3">
    <source>
        <dbReference type="SAM" id="Phobius"/>
    </source>
</evidence>
<dbReference type="Gene3D" id="3.40.710.10">
    <property type="entry name" value="DD-peptidase/beta-lactamase superfamily"/>
    <property type="match status" value="1"/>
</dbReference>
<dbReference type="GO" id="GO:0008658">
    <property type="term" value="F:penicillin binding"/>
    <property type="evidence" value="ECO:0007669"/>
    <property type="project" value="InterPro"/>
</dbReference>
<dbReference type="InterPro" id="IPR036138">
    <property type="entry name" value="PBP_dimer_sf"/>
</dbReference>
<dbReference type="AlphaFoldDB" id="A0A1F4ZUD5"/>
<gene>
    <name evidence="6" type="ORF">A2397_00830</name>
</gene>
<comment type="caution">
    <text evidence="6">The sequence shown here is derived from an EMBL/GenBank/DDBJ whole genome shotgun (WGS) entry which is preliminary data.</text>
</comment>
<dbReference type="Pfam" id="PF00905">
    <property type="entry name" value="Transpeptidase"/>
    <property type="match status" value="1"/>
</dbReference>
<dbReference type="PANTHER" id="PTHR30627:SF1">
    <property type="entry name" value="PEPTIDOGLYCAN D,D-TRANSPEPTIDASE FTSI"/>
    <property type="match status" value="1"/>
</dbReference>
<evidence type="ECO:0008006" key="8">
    <source>
        <dbReference type="Google" id="ProtNLM"/>
    </source>
</evidence>
<reference evidence="6 7" key="1">
    <citation type="journal article" date="2016" name="Nat. Commun.">
        <title>Thousands of microbial genomes shed light on interconnected biogeochemical processes in an aquifer system.</title>
        <authorList>
            <person name="Anantharaman K."/>
            <person name="Brown C.T."/>
            <person name="Hug L.A."/>
            <person name="Sharon I."/>
            <person name="Castelle C.J."/>
            <person name="Probst A.J."/>
            <person name="Thomas B.C."/>
            <person name="Singh A."/>
            <person name="Wilkins M.J."/>
            <person name="Karaoz U."/>
            <person name="Brodie E.L."/>
            <person name="Williams K.H."/>
            <person name="Hubbard S.S."/>
            <person name="Banfield J.F."/>
        </authorList>
    </citation>
    <scope>NUCLEOTIDE SEQUENCE [LARGE SCALE GENOMIC DNA]</scope>
</reference>
<dbReference type="InterPro" id="IPR001460">
    <property type="entry name" value="PCN-bd_Tpept"/>
</dbReference>
<dbReference type="GO" id="GO:0005886">
    <property type="term" value="C:plasma membrane"/>
    <property type="evidence" value="ECO:0007669"/>
    <property type="project" value="TreeGrafter"/>
</dbReference>
<evidence type="ECO:0000259" key="5">
    <source>
        <dbReference type="Pfam" id="PF03717"/>
    </source>
</evidence>
<feature type="domain" description="Penicillin-binding protein transpeptidase" evidence="4">
    <location>
        <begin position="243"/>
        <end position="543"/>
    </location>
</feature>
<proteinExistence type="predicted"/>
<dbReference type="SUPFAM" id="SSF56519">
    <property type="entry name" value="Penicillin binding protein dimerisation domain"/>
    <property type="match status" value="1"/>
</dbReference>
<name>A0A1F4ZUD5_9BACT</name>
<evidence type="ECO:0000256" key="1">
    <source>
        <dbReference type="ARBA" id="ARBA00004370"/>
    </source>
</evidence>
<dbReference type="InterPro" id="IPR005311">
    <property type="entry name" value="PBP_dimer"/>
</dbReference>
<dbReference type="Gene3D" id="3.30.450.330">
    <property type="match status" value="1"/>
</dbReference>
<evidence type="ECO:0000313" key="6">
    <source>
        <dbReference type="EMBL" id="OGD09698.1"/>
    </source>
</evidence>
<organism evidence="6 7">
    <name type="scientific">Candidatus Amesbacteria bacterium RIFOXYB1_FULL_44_23</name>
    <dbReference type="NCBI Taxonomy" id="1797263"/>
    <lineage>
        <taxon>Bacteria</taxon>
        <taxon>Candidatus Amesiibacteriota</taxon>
    </lineage>
</organism>
<dbReference type="InterPro" id="IPR050515">
    <property type="entry name" value="Beta-lactam/transpept"/>
</dbReference>
<dbReference type="Pfam" id="PF03717">
    <property type="entry name" value="PBP_dimer"/>
    <property type="match status" value="1"/>
</dbReference>
<dbReference type="GO" id="GO:0071555">
    <property type="term" value="P:cell wall organization"/>
    <property type="evidence" value="ECO:0007669"/>
    <property type="project" value="TreeGrafter"/>
</dbReference>
<dbReference type="Gene3D" id="3.90.1310.10">
    <property type="entry name" value="Penicillin-binding protein 2a (Domain 2)"/>
    <property type="match status" value="1"/>
</dbReference>
<keyword evidence="2 3" id="KW-0472">Membrane</keyword>
<dbReference type="STRING" id="1797263.A2397_00830"/>
<evidence type="ECO:0000256" key="2">
    <source>
        <dbReference type="ARBA" id="ARBA00023136"/>
    </source>
</evidence>
<evidence type="ECO:0000259" key="4">
    <source>
        <dbReference type="Pfam" id="PF00905"/>
    </source>
</evidence>
<feature type="domain" description="Penicillin-binding protein dimerisation" evidence="5">
    <location>
        <begin position="48"/>
        <end position="199"/>
    </location>
</feature>
<protein>
    <recommendedName>
        <fullName evidence="8">Penicillin-binding protein transpeptidase domain-containing protein</fullName>
    </recommendedName>
</protein>
<accession>A0A1F4ZUD5</accession>
<keyword evidence="3" id="KW-1133">Transmembrane helix</keyword>
<evidence type="ECO:0000313" key="7">
    <source>
        <dbReference type="Proteomes" id="UP000176424"/>
    </source>
</evidence>
<dbReference type="InterPro" id="IPR012338">
    <property type="entry name" value="Beta-lactam/transpept-like"/>
</dbReference>
<sequence length="565" mass="62176">MELRHRLLQSLFIGWFLILLLRLGYWQIVKAGELRELAVTQYGTSTSIYAPRGEIRFSDGYPMVINSESYLGFIEPGKLGLNAEQKDQLIGLLPASESAKKILDLASVTHLSWLPLAHQIPPKVKAQIEQMKISGLGFEFEPSRNYLSGSSSAYITGFIGKNQSGESEGYFGLEGYYNRTLTGKPGKVIEDRDALGRPIVISQHRIIQPQPGKNLVTSIDRTVQYYAFQKLKEGLDKYKAKAGSVAIMETKTGKILAMVSLPAYDPVSFSDFDRELFKNPIVSEGYEPGSTFKAIVMASALDAKVVAPDSVCTICGGPQTISGETIKNWNDQYHANSSMTDVILHSDNIGMVFVSRQLGKTKMLEYIRKFGFGNPTGIDIQEESTPTLRPDNQWEDIDWATAAFGQGIAVTRIQMLAGVNAIANGGILVPPRVVEKIQSGKDEKNLPVPDSQRIISRPAAIAMTNMMINGVEKGEVRYYRVPGYVVAGKTGTAQVPIAGHYDETKVIASFVGFAPALDPIFTMIVTLREPQTSPWGSTTAAPLWFSIAEKLFRYYQIPPKARAGL</sequence>